<keyword evidence="4" id="KW-0934">Plastid</keyword>
<dbReference type="EMBL" id="KP768074">
    <property type="protein sequence ID" value="AKT74330.1"/>
    <property type="molecule type" value="mRNA"/>
</dbReference>
<dbReference type="InterPro" id="IPR010108">
    <property type="entry name" value="Lycopene_cyclase_b/e"/>
</dbReference>
<keyword evidence="7" id="KW-0413">Isomerase</keyword>
<comment type="pathway">
    <text evidence="2">Carotenoid biosynthesis.</text>
</comment>
<gene>
    <name evidence="9" type="primary">lcyb1</name>
</gene>
<sequence length="507" mass="57635">MDTLVRLFSPPPPLPTKTSQLFHASSPPFSLPKPHHSRKRFSRVQSKYGNFLDLKPEAKPEVLDFDLPRLDPSSRFRSDVIIIGTGPAGLRLAEQVSQYGIKVCCAEQVSRYGIKVCCVDPSPLSMWPNNYGVWVDEFESLELESCLDKTWPMACVHIDDNKTKYLDRPYGRVSRKKLKNLLMERCLSNGVKFHQAKVWKIEHKEFESLILCDDGNELKASLVVDASGFASNFVEYNKPRNHGYQIAHGILAEVEGHPFDLDKMLLMDWRDSHLGNEPYLRTGNSRIPTFLYAMPFDSNLVFLEETSLVSRPVLSYMEIKKRMVARLRHLGIRVKRILEVEKCLIPMGGPLPRIPQSVMAIGGTSGIVHPSTGYMVARTMALAPILAEAIAECLGSSRMIRGKSLHQRAWNGLWPIERRCVREYYSFGMETLLKLDLNGSRRFFDAFFDLDPYYWQGFLSSRLSLRELALLSLSLFSHASFPSRFDIVSKCPVPLVKMIGNLALETM</sequence>
<dbReference type="InterPro" id="IPR036188">
    <property type="entry name" value="FAD/NAD-bd_sf"/>
</dbReference>
<dbReference type="GO" id="GO:0016705">
    <property type="term" value="F:oxidoreductase activity, acting on paired donors, with incorporation or reduction of molecular oxygen"/>
    <property type="evidence" value="ECO:0007669"/>
    <property type="project" value="InterPro"/>
</dbReference>
<evidence type="ECO:0000256" key="2">
    <source>
        <dbReference type="ARBA" id="ARBA00004829"/>
    </source>
</evidence>
<dbReference type="GO" id="GO:0009536">
    <property type="term" value="C:plastid"/>
    <property type="evidence" value="ECO:0007669"/>
    <property type="project" value="UniProtKB-SubCell"/>
</dbReference>
<feature type="region of interest" description="Disordered" evidence="8">
    <location>
        <begin position="1"/>
        <end position="21"/>
    </location>
</feature>
<dbReference type="GO" id="GO:0009975">
    <property type="term" value="F:cyclase activity"/>
    <property type="evidence" value="ECO:0007669"/>
    <property type="project" value="UniProtKB-ARBA"/>
</dbReference>
<keyword evidence="5" id="KW-0125">Carotenoid biosynthesis</keyword>
<comment type="similarity">
    <text evidence="3">Belongs to the lycopene cyclase family.</text>
</comment>
<dbReference type="AlphaFoldDB" id="A0A0K1H3A4"/>
<dbReference type="GO" id="GO:0016117">
    <property type="term" value="P:carotenoid biosynthetic process"/>
    <property type="evidence" value="ECO:0007669"/>
    <property type="project" value="UniProtKB-KW"/>
</dbReference>
<accession>A0A0K1H3A4</accession>
<evidence type="ECO:0000256" key="6">
    <source>
        <dbReference type="ARBA" id="ARBA00022946"/>
    </source>
</evidence>
<dbReference type="Pfam" id="PF05834">
    <property type="entry name" value="Lycopene_cycl"/>
    <property type="match status" value="1"/>
</dbReference>
<dbReference type="NCBIfam" id="TIGR01790">
    <property type="entry name" value="carotene-cycl"/>
    <property type="match status" value="1"/>
</dbReference>
<protein>
    <submittedName>
        <fullName evidence="9">Lycopene beta-cyclase</fullName>
    </submittedName>
</protein>
<organism evidence="9">
    <name type="scientific">Rosa rugosa</name>
    <name type="common">Rugosa rose</name>
    <dbReference type="NCBI Taxonomy" id="74645"/>
    <lineage>
        <taxon>Eukaryota</taxon>
        <taxon>Viridiplantae</taxon>
        <taxon>Streptophyta</taxon>
        <taxon>Embryophyta</taxon>
        <taxon>Tracheophyta</taxon>
        <taxon>Spermatophyta</taxon>
        <taxon>Magnoliopsida</taxon>
        <taxon>eudicotyledons</taxon>
        <taxon>Gunneridae</taxon>
        <taxon>Pentapetalae</taxon>
        <taxon>rosids</taxon>
        <taxon>fabids</taxon>
        <taxon>Rosales</taxon>
        <taxon>Rosaceae</taxon>
        <taxon>Rosoideae</taxon>
        <taxon>Rosoideae incertae sedis</taxon>
        <taxon>Rosa</taxon>
    </lineage>
</organism>
<name>A0A0K1H3A4_ROSRU</name>
<dbReference type="GO" id="GO:0016860">
    <property type="term" value="F:intramolecular oxidoreductase activity"/>
    <property type="evidence" value="ECO:0007669"/>
    <property type="project" value="UniProtKB-ARBA"/>
</dbReference>
<dbReference type="PANTHER" id="PTHR39757:SF9">
    <property type="entry name" value="CAPSANTHIN_CAPSORUBIN SYNTHASE, CHROMOPLAST PROTEIN"/>
    <property type="match status" value="1"/>
</dbReference>
<keyword evidence="6" id="KW-0809">Transit peptide</keyword>
<dbReference type="PANTHER" id="PTHR39757">
    <property type="match status" value="1"/>
</dbReference>
<evidence type="ECO:0000256" key="5">
    <source>
        <dbReference type="ARBA" id="ARBA00022746"/>
    </source>
</evidence>
<evidence type="ECO:0000256" key="7">
    <source>
        <dbReference type="ARBA" id="ARBA00023235"/>
    </source>
</evidence>
<evidence type="ECO:0000256" key="4">
    <source>
        <dbReference type="ARBA" id="ARBA00022640"/>
    </source>
</evidence>
<dbReference type="FunFam" id="3.50.50.60:FF:000101">
    <property type="entry name" value="lycopene epsilon cyclase, chloroplastic"/>
    <property type="match status" value="1"/>
</dbReference>
<dbReference type="SUPFAM" id="SSF51905">
    <property type="entry name" value="FAD/NAD(P)-binding domain"/>
    <property type="match status" value="1"/>
</dbReference>
<evidence type="ECO:0000313" key="9">
    <source>
        <dbReference type="EMBL" id="AKT74330.1"/>
    </source>
</evidence>
<reference evidence="9" key="1">
    <citation type="submission" date="2015-02" db="EMBL/GenBank/DDBJ databases">
        <title>Analysis of lycopene beta-cyclase (Lcyb1) from Rosa rugosa.</title>
        <authorList>
            <person name="Ning G."/>
            <person name="Luo P."/>
            <person name="Bao M."/>
        </authorList>
    </citation>
    <scope>NUCLEOTIDE SEQUENCE</scope>
    <source>
        <tissue evidence="9">Petal</tissue>
    </source>
</reference>
<dbReference type="Gene3D" id="3.50.50.60">
    <property type="entry name" value="FAD/NAD(P)-binding domain"/>
    <property type="match status" value="1"/>
</dbReference>
<evidence type="ECO:0000256" key="3">
    <source>
        <dbReference type="ARBA" id="ARBA00006599"/>
    </source>
</evidence>
<evidence type="ECO:0000256" key="8">
    <source>
        <dbReference type="SAM" id="MobiDB-lite"/>
    </source>
</evidence>
<evidence type="ECO:0000256" key="1">
    <source>
        <dbReference type="ARBA" id="ARBA00004474"/>
    </source>
</evidence>
<proteinExistence type="evidence at transcript level"/>
<comment type="subcellular location">
    <subcellularLocation>
        <location evidence="1">Plastid</location>
    </subcellularLocation>
</comment>